<dbReference type="AlphaFoldDB" id="A0A928VW46"/>
<dbReference type="Gene3D" id="3.60.40.10">
    <property type="entry name" value="PPM-type phosphatase domain"/>
    <property type="match status" value="1"/>
</dbReference>
<accession>A0A928VW46</accession>
<evidence type="ECO:0000256" key="11">
    <source>
        <dbReference type="SAM" id="Coils"/>
    </source>
</evidence>
<comment type="catalytic activity">
    <reaction evidence="1">
        <text>ATP + protein L-histidine = ADP + protein N-phospho-L-histidine.</text>
        <dbReference type="EC" id="2.7.13.3"/>
    </reaction>
</comment>
<dbReference type="CDD" id="cd18774">
    <property type="entry name" value="PDC2_HK_sensor"/>
    <property type="match status" value="1"/>
</dbReference>
<dbReference type="PROSITE" id="PS50885">
    <property type="entry name" value="HAMP"/>
    <property type="match status" value="1"/>
</dbReference>
<dbReference type="Pfam" id="PF00072">
    <property type="entry name" value="Response_reg"/>
    <property type="match status" value="1"/>
</dbReference>
<feature type="domain" description="Histidine kinase" evidence="13">
    <location>
        <begin position="325"/>
        <end position="543"/>
    </location>
</feature>
<dbReference type="InterPro" id="IPR036097">
    <property type="entry name" value="HisK_dim/P_sf"/>
</dbReference>
<dbReference type="InterPro" id="IPR036457">
    <property type="entry name" value="PPM-type-like_dom_sf"/>
</dbReference>
<proteinExistence type="inferred from homology"/>
<dbReference type="GO" id="GO:0000155">
    <property type="term" value="F:phosphorelay sensor kinase activity"/>
    <property type="evidence" value="ECO:0007669"/>
    <property type="project" value="InterPro"/>
</dbReference>
<dbReference type="InterPro" id="IPR036890">
    <property type="entry name" value="HATPase_C_sf"/>
</dbReference>
<evidence type="ECO:0000256" key="3">
    <source>
        <dbReference type="ARBA" id="ARBA00006402"/>
    </source>
</evidence>
<dbReference type="SUPFAM" id="SSF158472">
    <property type="entry name" value="HAMP domain-like"/>
    <property type="match status" value="1"/>
</dbReference>
<keyword evidence="12" id="KW-1133">Transmembrane helix</keyword>
<dbReference type="Pfam" id="PF02518">
    <property type="entry name" value="HATPase_c"/>
    <property type="match status" value="1"/>
</dbReference>
<evidence type="ECO:0000256" key="4">
    <source>
        <dbReference type="ARBA" id="ARBA00012438"/>
    </source>
</evidence>
<evidence type="ECO:0000259" key="15">
    <source>
        <dbReference type="PROSITE" id="PS50885"/>
    </source>
</evidence>
<dbReference type="InterPro" id="IPR001789">
    <property type="entry name" value="Sig_transdc_resp-reg_receiver"/>
</dbReference>
<evidence type="ECO:0000256" key="7">
    <source>
        <dbReference type="ARBA" id="ARBA00022777"/>
    </source>
</evidence>
<dbReference type="InterPro" id="IPR003661">
    <property type="entry name" value="HisK_dim/P_dom"/>
</dbReference>
<sequence>MLRQLFNYLGNKLSCLVSLQTFLIVPFIIQIFAGVGVTGWLLLYNEQQSVNEIAAHLSRETAALIEQEVQSNLRTPHLIARATFPPSQLLLYASPPVPIYTQAGNPLGLLGVELTLPQLRDFLQSLEISRSGQALIIDRSGQIVASAIPSSPEVPDRSSHLLDATTQFLIAKFGNLGQLDSPVDLSFELDGERQLVRVAPLQNTRGLDWMTAVVIPEADFIEPLNAETHPTVLLALNALGMALLFSTLASRWVIEPIRQLNTAAKALTRGKWQPTEDIYRADELGELAKTFNSMAERLQDSLATLEAQNADLQRLDALKDEFLANTSHELRTPLNGAIGIVESMLDGATGPLTQLQRANLLMVAQSGHRLANLVNDILDFSKLKHETLELQLKPVGMRAIAELVMTLSQPLVGSKELQLVNSISPELPLVYADENRLEQILHNLIGNAIKFTDRGKVEISAVLMGDSLEITVADTGIGIAEEKCDRIFELFEQSDGSTARRYGGTGLGLAIARPLVELQGGQIWVESEVGVGSRFIFTLPVASCEISIFSPPKSTLNYRIDFGRETACAIAPQPLAIGPEPERRLKILVVDDEPVNLQVLVNHLSMENFDITQASNGRDALAIIIEQGVKPDLVLLDVMMPRVTGFEVCQQLREKFSATELPIVMLTAKTQVSDLLFGLAVGANDYLTKPISKDELLARIKTQINLTRLRAENIRLSTELEITRKLQQMLLPERGELDRIEGLDISGYMEPAEDVGGDYYDVLERDGRVKIGIGDVTGHGLESGVLMIMVQTAVRTLLQNDE</sequence>
<keyword evidence="6" id="KW-0808">Transferase</keyword>
<dbReference type="PRINTS" id="PR00344">
    <property type="entry name" value="BCTRLSENSOR"/>
</dbReference>
<dbReference type="EMBL" id="JADEXN010000102">
    <property type="protein sequence ID" value="MBE9040619.1"/>
    <property type="molecule type" value="Genomic_DNA"/>
</dbReference>
<dbReference type="Gene3D" id="3.30.450.20">
    <property type="entry name" value="PAS domain"/>
    <property type="match status" value="1"/>
</dbReference>
<dbReference type="SMART" id="SM00388">
    <property type="entry name" value="HisKA"/>
    <property type="match status" value="1"/>
</dbReference>
<evidence type="ECO:0000256" key="2">
    <source>
        <dbReference type="ARBA" id="ARBA00004370"/>
    </source>
</evidence>
<comment type="subcellular location">
    <subcellularLocation>
        <location evidence="2">Membrane</location>
    </subcellularLocation>
</comment>
<dbReference type="PROSITE" id="PS50109">
    <property type="entry name" value="HIS_KIN"/>
    <property type="match status" value="1"/>
</dbReference>
<dbReference type="InterPro" id="IPR005467">
    <property type="entry name" value="His_kinase_dom"/>
</dbReference>
<evidence type="ECO:0000256" key="9">
    <source>
        <dbReference type="ARBA" id="ARBA00074306"/>
    </source>
</evidence>
<evidence type="ECO:0000259" key="14">
    <source>
        <dbReference type="PROSITE" id="PS50110"/>
    </source>
</evidence>
<keyword evidence="8" id="KW-0902">Two-component regulatory system</keyword>
<evidence type="ECO:0000256" key="1">
    <source>
        <dbReference type="ARBA" id="ARBA00000085"/>
    </source>
</evidence>
<dbReference type="Gene3D" id="3.30.565.10">
    <property type="entry name" value="Histidine kinase-like ATPase, C-terminal domain"/>
    <property type="match status" value="1"/>
</dbReference>
<dbReference type="CDD" id="cd16922">
    <property type="entry name" value="HATPase_EvgS-ArcB-TorS-like"/>
    <property type="match status" value="1"/>
</dbReference>
<dbReference type="CDD" id="cd17574">
    <property type="entry name" value="REC_OmpR"/>
    <property type="match status" value="1"/>
</dbReference>
<dbReference type="InterPro" id="IPR001932">
    <property type="entry name" value="PPM-type_phosphatase-like_dom"/>
</dbReference>
<dbReference type="PANTHER" id="PTHR43047">
    <property type="entry name" value="TWO-COMPONENT HISTIDINE PROTEIN KINASE"/>
    <property type="match status" value="1"/>
</dbReference>
<dbReference type="InterPro" id="IPR003594">
    <property type="entry name" value="HATPase_dom"/>
</dbReference>
<evidence type="ECO:0000313" key="17">
    <source>
        <dbReference type="Proteomes" id="UP000621799"/>
    </source>
</evidence>
<keyword evidence="11" id="KW-0175">Coiled coil</keyword>
<evidence type="ECO:0000313" key="16">
    <source>
        <dbReference type="EMBL" id="MBE9040619.1"/>
    </source>
</evidence>
<dbReference type="Gene3D" id="1.10.287.130">
    <property type="match status" value="1"/>
</dbReference>
<keyword evidence="12" id="KW-0472">Membrane</keyword>
<feature type="domain" description="Response regulatory" evidence="14">
    <location>
        <begin position="586"/>
        <end position="704"/>
    </location>
</feature>
<gene>
    <name evidence="16" type="ORF">IQ235_07470</name>
</gene>
<reference evidence="16" key="1">
    <citation type="submission" date="2020-10" db="EMBL/GenBank/DDBJ databases">
        <authorList>
            <person name="Castelo-Branco R."/>
            <person name="Eusebio N."/>
            <person name="Adriana R."/>
            <person name="Vieira A."/>
            <person name="Brugerolle De Fraissinette N."/>
            <person name="Rezende De Castro R."/>
            <person name="Schneider M.P."/>
            <person name="Vasconcelos V."/>
            <person name="Leao P.N."/>
        </authorList>
    </citation>
    <scope>NUCLEOTIDE SEQUENCE</scope>
    <source>
        <strain evidence="16">LEGE 11467</strain>
    </source>
</reference>
<dbReference type="SUPFAM" id="SSF52172">
    <property type="entry name" value="CheY-like"/>
    <property type="match status" value="1"/>
</dbReference>
<dbReference type="SUPFAM" id="SSF55874">
    <property type="entry name" value="ATPase domain of HSP90 chaperone/DNA topoisomerase II/histidine kinase"/>
    <property type="match status" value="1"/>
</dbReference>
<feature type="transmembrane region" description="Helical" evidence="12">
    <location>
        <begin position="21"/>
        <end position="43"/>
    </location>
</feature>
<dbReference type="SMART" id="SM00387">
    <property type="entry name" value="HATPase_c"/>
    <property type="match status" value="1"/>
</dbReference>
<dbReference type="SMART" id="SM00448">
    <property type="entry name" value="REC"/>
    <property type="match status" value="1"/>
</dbReference>
<evidence type="ECO:0000259" key="13">
    <source>
        <dbReference type="PROSITE" id="PS50109"/>
    </source>
</evidence>
<comment type="caution">
    <text evidence="16">The sequence shown here is derived from an EMBL/GenBank/DDBJ whole genome shotgun (WGS) entry which is preliminary data.</text>
</comment>
<organism evidence="16 17">
    <name type="scientific">Zarconia navalis LEGE 11467</name>
    <dbReference type="NCBI Taxonomy" id="1828826"/>
    <lineage>
        <taxon>Bacteria</taxon>
        <taxon>Bacillati</taxon>
        <taxon>Cyanobacteriota</taxon>
        <taxon>Cyanophyceae</taxon>
        <taxon>Oscillatoriophycideae</taxon>
        <taxon>Oscillatoriales</taxon>
        <taxon>Oscillatoriales incertae sedis</taxon>
        <taxon>Zarconia</taxon>
        <taxon>Zarconia navalis</taxon>
    </lineage>
</organism>
<dbReference type="GO" id="GO:0005886">
    <property type="term" value="C:plasma membrane"/>
    <property type="evidence" value="ECO:0007669"/>
    <property type="project" value="TreeGrafter"/>
</dbReference>
<evidence type="ECO:0000256" key="8">
    <source>
        <dbReference type="ARBA" id="ARBA00023012"/>
    </source>
</evidence>
<dbReference type="CDD" id="cd06225">
    <property type="entry name" value="HAMP"/>
    <property type="match status" value="1"/>
</dbReference>
<keyword evidence="7" id="KW-0418">Kinase</keyword>
<dbReference type="RefSeq" id="WP_264320865.1">
    <property type="nucleotide sequence ID" value="NZ_JADEXN010000102.1"/>
</dbReference>
<feature type="coiled-coil region" evidence="11">
    <location>
        <begin position="288"/>
        <end position="325"/>
    </location>
</feature>
<keyword evidence="17" id="KW-1185">Reference proteome</keyword>
<protein>
    <recommendedName>
        <fullName evidence="9">Circadian input-output histidine kinase CikA</fullName>
        <ecNumber evidence="4">2.7.13.3</ecNumber>
    </recommendedName>
</protein>
<evidence type="ECO:0000256" key="6">
    <source>
        <dbReference type="ARBA" id="ARBA00022679"/>
    </source>
</evidence>
<feature type="modified residue" description="4-aspartylphosphate" evidence="10">
    <location>
        <position position="637"/>
    </location>
</feature>
<name>A0A928VW46_9CYAN</name>
<dbReference type="FunFam" id="3.30.565.10:FF:000010">
    <property type="entry name" value="Sensor histidine kinase RcsC"/>
    <property type="match status" value="1"/>
</dbReference>
<dbReference type="SMART" id="SM00304">
    <property type="entry name" value="HAMP"/>
    <property type="match status" value="1"/>
</dbReference>
<dbReference type="Pfam" id="PF00672">
    <property type="entry name" value="HAMP"/>
    <property type="match status" value="1"/>
</dbReference>
<dbReference type="PANTHER" id="PTHR43047:SF72">
    <property type="entry name" value="OSMOSENSING HISTIDINE PROTEIN KINASE SLN1"/>
    <property type="match status" value="1"/>
</dbReference>
<dbReference type="Proteomes" id="UP000621799">
    <property type="component" value="Unassembled WGS sequence"/>
</dbReference>
<dbReference type="GO" id="GO:0009927">
    <property type="term" value="F:histidine phosphotransfer kinase activity"/>
    <property type="evidence" value="ECO:0007669"/>
    <property type="project" value="TreeGrafter"/>
</dbReference>
<dbReference type="Gene3D" id="6.10.340.10">
    <property type="match status" value="1"/>
</dbReference>
<evidence type="ECO:0000256" key="10">
    <source>
        <dbReference type="PROSITE-ProRule" id="PRU00169"/>
    </source>
</evidence>
<feature type="domain" description="HAMP" evidence="15">
    <location>
        <begin position="251"/>
        <end position="303"/>
    </location>
</feature>
<evidence type="ECO:0000256" key="5">
    <source>
        <dbReference type="ARBA" id="ARBA00022553"/>
    </source>
</evidence>
<dbReference type="PROSITE" id="PS50110">
    <property type="entry name" value="RESPONSE_REGULATORY"/>
    <property type="match status" value="1"/>
</dbReference>
<dbReference type="CDD" id="cd00082">
    <property type="entry name" value="HisKA"/>
    <property type="match status" value="1"/>
</dbReference>
<keyword evidence="12" id="KW-0812">Transmembrane</keyword>
<comment type="similarity">
    <text evidence="3">In the N-terminal section; belongs to the phytochrome family.</text>
</comment>
<feature type="non-terminal residue" evidence="16">
    <location>
        <position position="802"/>
    </location>
</feature>
<dbReference type="InterPro" id="IPR004358">
    <property type="entry name" value="Sig_transdc_His_kin-like_C"/>
</dbReference>
<evidence type="ECO:0000256" key="12">
    <source>
        <dbReference type="SAM" id="Phobius"/>
    </source>
</evidence>
<dbReference type="InterPro" id="IPR011006">
    <property type="entry name" value="CheY-like_superfamily"/>
</dbReference>
<dbReference type="EC" id="2.7.13.3" evidence="4"/>
<dbReference type="Pfam" id="PF00512">
    <property type="entry name" value="HisKA"/>
    <property type="match status" value="1"/>
</dbReference>
<dbReference type="Gene3D" id="3.40.50.2300">
    <property type="match status" value="1"/>
</dbReference>
<keyword evidence="5 10" id="KW-0597">Phosphoprotein</keyword>
<dbReference type="SUPFAM" id="SSF47384">
    <property type="entry name" value="Homodimeric domain of signal transducing histidine kinase"/>
    <property type="match status" value="1"/>
</dbReference>
<dbReference type="Pfam" id="PF07228">
    <property type="entry name" value="SpoIIE"/>
    <property type="match status" value="1"/>
</dbReference>
<dbReference type="InterPro" id="IPR003660">
    <property type="entry name" value="HAMP_dom"/>
</dbReference>